<dbReference type="Proteomes" id="UP000011602">
    <property type="component" value="Unassembled WGS sequence"/>
</dbReference>
<evidence type="ECO:0000313" key="9">
    <source>
        <dbReference type="Proteomes" id="UP000011602"/>
    </source>
</evidence>
<evidence type="ECO:0000256" key="1">
    <source>
        <dbReference type="ARBA" id="ARBA00007816"/>
    </source>
</evidence>
<dbReference type="OrthoDB" id="242625at2157"/>
<dbReference type="Gene3D" id="1.10.287.1490">
    <property type="match status" value="1"/>
</dbReference>
<accession>L9WJQ3</accession>
<dbReference type="InterPro" id="IPR002789">
    <property type="entry name" value="HerA_central"/>
</dbReference>
<dbReference type="RefSeq" id="WP_007261665.1">
    <property type="nucleotide sequence ID" value="NZ_AOHZ01000111.1"/>
</dbReference>
<dbReference type="PANTHER" id="PTHR42957">
    <property type="entry name" value="HELICASE MJ1565-RELATED"/>
    <property type="match status" value="1"/>
</dbReference>
<feature type="compositionally biased region" description="Acidic residues" evidence="6">
    <location>
        <begin position="499"/>
        <end position="511"/>
    </location>
</feature>
<feature type="compositionally biased region" description="Low complexity" evidence="6">
    <location>
        <begin position="519"/>
        <end position="537"/>
    </location>
</feature>
<name>L9WJQ3_9EURY</name>
<proteinExistence type="inferred from homology"/>
<dbReference type="PATRIC" id="fig|1227499.3.peg.4542"/>
<dbReference type="SUPFAM" id="SSF52540">
    <property type="entry name" value="P-loop containing nucleoside triphosphate hydrolases"/>
    <property type="match status" value="1"/>
</dbReference>
<dbReference type="InterPro" id="IPR008571">
    <property type="entry name" value="HerA-like"/>
</dbReference>
<evidence type="ECO:0000259" key="7">
    <source>
        <dbReference type="Pfam" id="PF01935"/>
    </source>
</evidence>
<comment type="caution">
    <text evidence="8">The sequence shown here is derived from an EMBL/GenBank/DDBJ whole genome shotgun (WGS) entry which is preliminary data.</text>
</comment>
<dbReference type="Pfam" id="PF01935">
    <property type="entry name" value="DUF87"/>
    <property type="match status" value="1"/>
</dbReference>
<protein>
    <recommendedName>
        <fullName evidence="7">Helicase HerA central domain-containing protein</fullName>
    </recommendedName>
</protein>
<feature type="region of interest" description="Disordered" evidence="6">
    <location>
        <begin position="338"/>
        <end position="358"/>
    </location>
</feature>
<dbReference type="EMBL" id="AOHZ01000111">
    <property type="protein sequence ID" value="ELY48573.1"/>
    <property type="molecule type" value="Genomic_DNA"/>
</dbReference>
<evidence type="ECO:0000256" key="5">
    <source>
        <dbReference type="SAM" id="Coils"/>
    </source>
</evidence>
<keyword evidence="5" id="KW-0175">Coiled coil</keyword>
<dbReference type="CDD" id="cd01127">
    <property type="entry name" value="TrwB_TraG_TraD_VirD4"/>
    <property type="match status" value="1"/>
</dbReference>
<feature type="coiled-coil region" evidence="5">
    <location>
        <begin position="285"/>
        <end position="333"/>
    </location>
</feature>
<feature type="domain" description="Helicase HerA central" evidence="7">
    <location>
        <begin position="9"/>
        <end position="86"/>
    </location>
</feature>
<feature type="compositionally biased region" description="Basic and acidic residues" evidence="6">
    <location>
        <begin position="470"/>
        <end position="480"/>
    </location>
</feature>
<dbReference type="GO" id="GO:0043139">
    <property type="term" value="F:5'-3' DNA helicase activity"/>
    <property type="evidence" value="ECO:0007669"/>
    <property type="project" value="UniProtKB-EC"/>
</dbReference>
<sequence>MSDQREIMVGETAADSELWLPVVELLTGRGFVTGKSGSGKSNTASVIAEELLEAGFPLLIVDTDGEYYGLKEEYEMLHAGADEECDIQIGPEHAEQMATLALEENVPIILDVSGYLDEDVADELLRETARQLFVKEKKLKKPFLLVVEEVHEYIPEGGGVGETGNLLIKISKRGRKHGLGILGISQRPADVKKDFITQANWLVWHRLTWDNDTNVVGRIIDTEYSELVSDLDDGQAFVQTDWNEVDVRKVQFRRKRTFDAGATPGLDDFERPELKSVSDALVGDLQKISERKDREENRIVELENELEKKETRIETLEDELESARDISSAAKQMADALTRPETVQTQLGAGGADDGEELRRLHDEIVDLEDERDELRAQLDERDERIESLESDLESRAETIERLRAENERLRVRVTDTSTSVDAPATNADGGVADTVSGGASDADDEIVHAGGDEIEFGFTSISEELENVRARADAERGENESAVGSAMAGNGIGKADIDADVDANTDTERDEDGRSERTAGSTAAGTARSSTTQSSQPNGDESMPEAERFTGDWIDERLERAAEQSRCTAKTGRRALAVLERDGPLGTVAVAEAVGRSTVAVQSLLSELRTEGLLDRPSERTYALDADVRSRVSDEKTERESETGSTSAD</sequence>
<evidence type="ECO:0000256" key="2">
    <source>
        <dbReference type="ARBA" id="ARBA00034617"/>
    </source>
</evidence>
<reference evidence="8 9" key="1">
    <citation type="journal article" date="2014" name="PLoS Genet.">
        <title>Phylogenetically driven sequencing of extremely halophilic archaea reveals strategies for static and dynamic osmo-response.</title>
        <authorList>
            <person name="Becker E.A."/>
            <person name="Seitzer P.M."/>
            <person name="Tritt A."/>
            <person name="Larsen D."/>
            <person name="Krusor M."/>
            <person name="Yao A.I."/>
            <person name="Wu D."/>
            <person name="Madern D."/>
            <person name="Eisen J.A."/>
            <person name="Darling A.E."/>
            <person name="Facciotti M.T."/>
        </authorList>
    </citation>
    <scope>NUCLEOTIDE SEQUENCE [LARGE SCALE GENOMIC DNA]</scope>
    <source>
        <strain evidence="8 9">JCM 12255</strain>
    </source>
</reference>
<evidence type="ECO:0000256" key="6">
    <source>
        <dbReference type="SAM" id="MobiDB-lite"/>
    </source>
</evidence>
<dbReference type="GO" id="GO:0043138">
    <property type="term" value="F:3'-5' DNA helicase activity"/>
    <property type="evidence" value="ECO:0007669"/>
    <property type="project" value="UniProtKB-EC"/>
</dbReference>
<gene>
    <name evidence="8" type="ORF">C493_22106</name>
</gene>
<keyword evidence="9" id="KW-1185">Reference proteome</keyword>
<feature type="compositionally biased region" description="Basic and acidic residues" evidence="6">
    <location>
        <begin position="627"/>
        <end position="643"/>
    </location>
</feature>
<feature type="region of interest" description="Disordered" evidence="6">
    <location>
        <begin position="470"/>
        <end position="554"/>
    </location>
</feature>
<dbReference type="STRING" id="1227499.C493_22106"/>
<organism evidence="8 9">
    <name type="scientific">Natronolimnohabitans innermongolicus JCM 12255</name>
    <dbReference type="NCBI Taxonomy" id="1227499"/>
    <lineage>
        <taxon>Archaea</taxon>
        <taxon>Methanobacteriati</taxon>
        <taxon>Methanobacteriota</taxon>
        <taxon>Stenosarchaea group</taxon>
        <taxon>Halobacteria</taxon>
        <taxon>Halobacteriales</taxon>
        <taxon>Natrialbaceae</taxon>
        <taxon>Natronolimnohabitans</taxon>
    </lineage>
</organism>
<feature type="region of interest" description="Disordered" evidence="6">
    <location>
        <begin position="415"/>
        <end position="446"/>
    </location>
</feature>
<feature type="region of interest" description="Disordered" evidence="6">
    <location>
        <begin position="626"/>
        <end position="650"/>
    </location>
</feature>
<comment type="catalytic activity">
    <reaction evidence="4">
        <text>ATP + H2O = ADP + phosphate + H(+)</text>
        <dbReference type="Rhea" id="RHEA:13065"/>
        <dbReference type="ChEBI" id="CHEBI:15377"/>
        <dbReference type="ChEBI" id="CHEBI:15378"/>
        <dbReference type="ChEBI" id="CHEBI:30616"/>
        <dbReference type="ChEBI" id="CHEBI:43474"/>
        <dbReference type="ChEBI" id="CHEBI:456216"/>
        <dbReference type="EC" id="5.6.2.4"/>
    </reaction>
</comment>
<evidence type="ECO:0000256" key="4">
    <source>
        <dbReference type="ARBA" id="ARBA00048988"/>
    </source>
</evidence>
<comment type="similarity">
    <text evidence="1">Belongs to the HerA family.</text>
</comment>
<comment type="catalytic activity">
    <reaction evidence="2">
        <text>Couples ATP hydrolysis with the unwinding of duplex DNA by translocating in the 3'-5' direction.</text>
        <dbReference type="EC" id="5.6.2.4"/>
    </reaction>
</comment>
<dbReference type="InterPro" id="IPR027417">
    <property type="entry name" value="P-loop_NTPase"/>
</dbReference>
<dbReference type="PANTHER" id="PTHR42957:SF1">
    <property type="entry name" value="HELICASE MJ1565-RELATED"/>
    <property type="match status" value="1"/>
</dbReference>
<dbReference type="AlphaFoldDB" id="L9WJQ3"/>
<comment type="catalytic activity">
    <reaction evidence="3">
        <text>ATP + H2O = ADP + phosphate + H(+)</text>
        <dbReference type="Rhea" id="RHEA:13065"/>
        <dbReference type="ChEBI" id="CHEBI:15377"/>
        <dbReference type="ChEBI" id="CHEBI:15378"/>
        <dbReference type="ChEBI" id="CHEBI:30616"/>
        <dbReference type="ChEBI" id="CHEBI:43474"/>
        <dbReference type="ChEBI" id="CHEBI:456216"/>
        <dbReference type="EC" id="5.6.2.3"/>
    </reaction>
</comment>
<evidence type="ECO:0000313" key="8">
    <source>
        <dbReference type="EMBL" id="ELY48573.1"/>
    </source>
</evidence>
<dbReference type="Gene3D" id="3.40.50.300">
    <property type="entry name" value="P-loop containing nucleotide triphosphate hydrolases"/>
    <property type="match status" value="1"/>
</dbReference>
<dbReference type="eggNOG" id="arCOG06224">
    <property type="taxonomic scope" value="Archaea"/>
</dbReference>
<evidence type="ECO:0000256" key="3">
    <source>
        <dbReference type="ARBA" id="ARBA00048954"/>
    </source>
</evidence>